<dbReference type="PROSITE" id="PS51750">
    <property type="entry name" value="BRO_N"/>
    <property type="match status" value="1"/>
</dbReference>
<reference evidence="2" key="1">
    <citation type="submission" date="2020-05" db="EMBL/GenBank/DDBJ databases">
        <authorList>
            <person name="Chiriac C."/>
            <person name="Salcher M."/>
            <person name="Ghai R."/>
            <person name="Kavagutti S V."/>
        </authorList>
    </citation>
    <scope>NUCLEOTIDE SEQUENCE</scope>
</reference>
<organism evidence="2">
    <name type="scientific">uncultured Caudovirales phage</name>
    <dbReference type="NCBI Taxonomy" id="2100421"/>
    <lineage>
        <taxon>Viruses</taxon>
        <taxon>Duplodnaviria</taxon>
        <taxon>Heunggongvirae</taxon>
        <taxon>Uroviricota</taxon>
        <taxon>Caudoviricetes</taxon>
        <taxon>Peduoviridae</taxon>
        <taxon>Maltschvirus</taxon>
        <taxon>Maltschvirus maltsch</taxon>
    </lineage>
</organism>
<protein>
    <submittedName>
        <fullName evidence="2">COG3617 Prophage antirepressor</fullName>
    </submittedName>
</protein>
<dbReference type="PANTHER" id="PTHR36180">
    <property type="entry name" value="DNA-BINDING PROTEIN-RELATED-RELATED"/>
    <property type="match status" value="1"/>
</dbReference>
<feature type="domain" description="Bro-N" evidence="1">
    <location>
        <begin position="4"/>
        <end position="111"/>
    </location>
</feature>
<dbReference type="Pfam" id="PF02498">
    <property type="entry name" value="Bro-N"/>
    <property type="match status" value="1"/>
</dbReference>
<dbReference type="PANTHER" id="PTHR36180:SF2">
    <property type="entry name" value="BRO FAMILY PROTEIN"/>
    <property type="match status" value="1"/>
</dbReference>
<dbReference type="Pfam" id="PF03374">
    <property type="entry name" value="ANT"/>
    <property type="match status" value="1"/>
</dbReference>
<name>A0A6J7WDE7_9CAUD</name>
<proteinExistence type="predicted"/>
<dbReference type="InterPro" id="IPR005039">
    <property type="entry name" value="Ant_C"/>
</dbReference>
<dbReference type="GO" id="GO:0003677">
    <property type="term" value="F:DNA binding"/>
    <property type="evidence" value="ECO:0007669"/>
    <property type="project" value="InterPro"/>
</dbReference>
<evidence type="ECO:0000259" key="1">
    <source>
        <dbReference type="PROSITE" id="PS51750"/>
    </source>
</evidence>
<dbReference type="EMBL" id="LR798229">
    <property type="protein sequence ID" value="CAB5207061.1"/>
    <property type="molecule type" value="Genomic_DNA"/>
</dbReference>
<dbReference type="InterPro" id="IPR003497">
    <property type="entry name" value="BRO_N_domain"/>
</dbReference>
<evidence type="ECO:0000313" key="2">
    <source>
        <dbReference type="EMBL" id="CAB5207061.1"/>
    </source>
</evidence>
<accession>A0A6J7WDE7</accession>
<dbReference type="SMART" id="SM01040">
    <property type="entry name" value="Bro-N"/>
    <property type="match status" value="1"/>
</dbReference>
<gene>
    <name evidence="2" type="ORF">UFOVP184_21</name>
</gene>
<sequence>MTGKSEITQFTFPVTSQTIRVVIGEDGEPRWVANDLCECLGIANSRDALSRLDDDEKDYVGITDAMGRPRETAVVNESGLYSLFFTSRKPEAKAFKKWVTSDVLPSIRKTGGYGRQEQPAPELMDRKQMRNQLMISLQREEELEAEVVGVKAIAANVTAKLAEAAPKVEAMKRLEGQDGSMCVTDAAKTLKMRPKELFDHLSQIKWAYKRPGNMSWIGYQDKLQSGLLEHVTTEVSKPDGSTSVRTQMKITAKGIAKLAEGLGGPDGGTPLFA</sequence>